<reference evidence="3" key="1">
    <citation type="submission" date="2019-05" db="EMBL/GenBank/DDBJ databases">
        <title>Complete genome sequencing of Absiella argi strain JCM 30884.</title>
        <authorList>
            <person name="Sakamoto M."/>
            <person name="Murakami T."/>
            <person name="Mori H."/>
        </authorList>
    </citation>
    <scope>NUCLEOTIDE SEQUENCE [LARGE SCALE GENOMIC DNA]</scope>
    <source>
        <strain evidence="3">JCM 30884</strain>
    </source>
</reference>
<dbReference type="Proteomes" id="UP000464754">
    <property type="component" value="Chromosome"/>
</dbReference>
<gene>
    <name evidence="2" type="ORF">Aargi30884_11710</name>
</gene>
<keyword evidence="3" id="KW-1185">Reference proteome</keyword>
<organism evidence="2 3">
    <name type="scientific">Amedibacterium intestinale</name>
    <dbReference type="NCBI Taxonomy" id="2583452"/>
    <lineage>
        <taxon>Bacteria</taxon>
        <taxon>Bacillati</taxon>
        <taxon>Bacillota</taxon>
        <taxon>Erysipelotrichia</taxon>
        <taxon>Erysipelotrichales</taxon>
        <taxon>Erysipelotrichaceae</taxon>
        <taxon>Amedibacterium</taxon>
    </lineage>
</organism>
<evidence type="ECO:0000313" key="2">
    <source>
        <dbReference type="EMBL" id="BBK22268.1"/>
    </source>
</evidence>
<accession>A0A6N4THC4</accession>
<name>A0A6N4THC4_9FIRM</name>
<proteinExistence type="predicted"/>
<feature type="transmembrane region" description="Helical" evidence="1">
    <location>
        <begin position="28"/>
        <end position="48"/>
    </location>
</feature>
<feature type="transmembrane region" description="Helical" evidence="1">
    <location>
        <begin position="68"/>
        <end position="88"/>
    </location>
</feature>
<protein>
    <submittedName>
        <fullName evidence="2">Uncharacterized protein</fullName>
    </submittedName>
</protein>
<dbReference type="EMBL" id="AP019695">
    <property type="protein sequence ID" value="BBK22268.1"/>
    <property type="molecule type" value="Genomic_DNA"/>
</dbReference>
<keyword evidence="1" id="KW-0812">Transmembrane</keyword>
<keyword evidence="1" id="KW-1133">Transmembrane helix</keyword>
<dbReference type="RefSeq" id="WP_118277712.1">
    <property type="nucleotide sequence ID" value="NZ_AP019695.1"/>
</dbReference>
<keyword evidence="1" id="KW-0472">Membrane</keyword>
<dbReference type="KEGG" id="aarg:Aargi30884_11710"/>
<evidence type="ECO:0000256" key="1">
    <source>
        <dbReference type="SAM" id="Phobius"/>
    </source>
</evidence>
<dbReference type="AlphaFoldDB" id="A0A6N4THC4"/>
<sequence>MALNKKEKEKLKMQIQQENILVRRLGKWVKISFLLCIAFAAVAFWGFSGMKDALLPNIPEIVRNIVKWLALVFAILSGAFGVLASMSFRNGKKHLLKQIDLLK</sequence>
<evidence type="ECO:0000313" key="3">
    <source>
        <dbReference type="Proteomes" id="UP000464754"/>
    </source>
</evidence>